<proteinExistence type="predicted"/>
<organism evidence="2 3">
    <name type="scientific">Paractinoplanes rhizophilus</name>
    <dbReference type="NCBI Taxonomy" id="1416877"/>
    <lineage>
        <taxon>Bacteria</taxon>
        <taxon>Bacillati</taxon>
        <taxon>Actinomycetota</taxon>
        <taxon>Actinomycetes</taxon>
        <taxon>Micromonosporales</taxon>
        <taxon>Micromonosporaceae</taxon>
        <taxon>Paractinoplanes</taxon>
    </lineage>
</organism>
<dbReference type="Proteomes" id="UP001596548">
    <property type="component" value="Unassembled WGS sequence"/>
</dbReference>
<dbReference type="RefSeq" id="WP_378974608.1">
    <property type="nucleotide sequence ID" value="NZ_JBHTBJ010000029.1"/>
</dbReference>
<feature type="transmembrane region" description="Helical" evidence="1">
    <location>
        <begin position="61"/>
        <end position="81"/>
    </location>
</feature>
<dbReference type="InterPro" id="IPR046264">
    <property type="entry name" value="DUF6297"/>
</dbReference>
<keyword evidence="1" id="KW-0812">Transmembrane</keyword>
<comment type="caution">
    <text evidence="2">The sequence shown here is derived from an EMBL/GenBank/DDBJ whole genome shotgun (WGS) entry which is preliminary data.</text>
</comment>
<accession>A0ABW2I163</accession>
<reference evidence="3" key="1">
    <citation type="journal article" date="2019" name="Int. J. Syst. Evol. Microbiol.">
        <title>The Global Catalogue of Microorganisms (GCM) 10K type strain sequencing project: providing services to taxonomists for standard genome sequencing and annotation.</title>
        <authorList>
            <consortium name="The Broad Institute Genomics Platform"/>
            <consortium name="The Broad Institute Genome Sequencing Center for Infectious Disease"/>
            <person name="Wu L."/>
            <person name="Ma J."/>
        </authorList>
    </citation>
    <scope>NUCLEOTIDE SEQUENCE [LARGE SCALE GENOMIC DNA]</scope>
    <source>
        <strain evidence="3">XZYJT-10</strain>
    </source>
</reference>
<feature type="transmembrane region" description="Helical" evidence="1">
    <location>
        <begin position="32"/>
        <end position="55"/>
    </location>
</feature>
<feature type="transmembrane region" description="Helical" evidence="1">
    <location>
        <begin position="114"/>
        <end position="135"/>
    </location>
</feature>
<feature type="transmembrane region" description="Helical" evidence="1">
    <location>
        <begin position="369"/>
        <end position="390"/>
    </location>
</feature>
<evidence type="ECO:0000313" key="2">
    <source>
        <dbReference type="EMBL" id="MFC7278120.1"/>
    </source>
</evidence>
<feature type="transmembrane region" description="Helical" evidence="1">
    <location>
        <begin position="396"/>
        <end position="414"/>
    </location>
</feature>
<feature type="transmembrane region" description="Helical" evidence="1">
    <location>
        <begin position="212"/>
        <end position="230"/>
    </location>
</feature>
<feature type="transmembrane region" description="Helical" evidence="1">
    <location>
        <begin position="141"/>
        <end position="163"/>
    </location>
</feature>
<feature type="transmembrane region" description="Helical" evidence="1">
    <location>
        <begin position="304"/>
        <end position="321"/>
    </location>
</feature>
<feature type="transmembrane region" description="Helical" evidence="1">
    <location>
        <begin position="327"/>
        <end position="348"/>
    </location>
</feature>
<sequence length="501" mass="52236">MTSATVPLAPVRRWISRRQSAHRERGATAGNIYFALLFVAVVGGMVHKQLAVVFWPTAPNASRLAAASLVPVLFGLLYLALRRFGPLALSRPAASWLLPAPVSRRRLLLPSLRLTAIVAAIVGALAGLAIVGHAAPRTLGGPQVCLLATGAALIGIALLLVALAAQAGGRWGDRVDALVSLLLAAGLAGLIADSTSGGDVPAIGWPPAPVLLPLVGTLALAVGSLFAFSVRGLARTPNERILEAAKTAGTLFDTAFGVEPSFLTDMIERRYWAHRRLRSVRFPARLPVLVTQDVLLVVRRRKRLLWLALLAALPVLLGHAPHWLIGVAVLIGALLAASTSAGNVKTDAGNPVLLRLLGLSSRRAISQRLWVPGVLAALWSALALGLLTALGELPAGQWWALGLAVGPVGAVAAVRRARVGFVRNELLPLDTPMGTVSTGPLVNAAIGPDALLLGLPALVEIAQGHPLSWNTVLIQAVVGGIGARAYITGTTSNERVELSAR</sequence>
<keyword evidence="1" id="KW-0472">Membrane</keyword>
<dbReference type="EMBL" id="JBHTBJ010000029">
    <property type="protein sequence ID" value="MFC7278120.1"/>
    <property type="molecule type" value="Genomic_DNA"/>
</dbReference>
<keyword evidence="1" id="KW-1133">Transmembrane helix</keyword>
<protein>
    <submittedName>
        <fullName evidence="2">DUF6297 family protein</fullName>
    </submittedName>
</protein>
<evidence type="ECO:0000313" key="3">
    <source>
        <dbReference type="Proteomes" id="UP001596548"/>
    </source>
</evidence>
<evidence type="ECO:0000256" key="1">
    <source>
        <dbReference type="SAM" id="Phobius"/>
    </source>
</evidence>
<dbReference type="Pfam" id="PF19814">
    <property type="entry name" value="DUF6297"/>
    <property type="match status" value="1"/>
</dbReference>
<keyword evidence="3" id="KW-1185">Reference proteome</keyword>
<gene>
    <name evidence="2" type="ORF">ACFQS1_29385</name>
</gene>
<feature type="transmembrane region" description="Helical" evidence="1">
    <location>
        <begin position="175"/>
        <end position="192"/>
    </location>
</feature>
<name>A0ABW2I163_9ACTN</name>